<evidence type="ECO:0000259" key="6">
    <source>
        <dbReference type="PROSITE" id="PS50931"/>
    </source>
</evidence>
<dbReference type="EMBL" id="JBIALX010000008">
    <property type="protein sequence ID" value="MFF0456002.1"/>
    <property type="molecule type" value="Genomic_DNA"/>
</dbReference>
<organism evidence="7 8">
    <name type="scientific">Nocardia africana</name>
    <dbReference type="NCBI Taxonomy" id="134964"/>
    <lineage>
        <taxon>Bacteria</taxon>
        <taxon>Bacillati</taxon>
        <taxon>Actinomycetota</taxon>
        <taxon>Actinomycetes</taxon>
        <taxon>Mycobacteriales</taxon>
        <taxon>Nocardiaceae</taxon>
        <taxon>Nocardia</taxon>
    </lineage>
</organism>
<dbReference type="Pfam" id="PF00126">
    <property type="entry name" value="HTH_1"/>
    <property type="match status" value="1"/>
</dbReference>
<dbReference type="Pfam" id="PF03466">
    <property type="entry name" value="LysR_substrate"/>
    <property type="match status" value="1"/>
</dbReference>
<gene>
    <name evidence="7" type="ORF">ACFYTH_21770</name>
</gene>
<evidence type="ECO:0000256" key="4">
    <source>
        <dbReference type="ARBA" id="ARBA00023163"/>
    </source>
</evidence>
<evidence type="ECO:0000256" key="3">
    <source>
        <dbReference type="ARBA" id="ARBA00023125"/>
    </source>
</evidence>
<dbReference type="Proteomes" id="UP001601521">
    <property type="component" value="Unassembled WGS sequence"/>
</dbReference>
<evidence type="ECO:0000313" key="8">
    <source>
        <dbReference type="Proteomes" id="UP001601521"/>
    </source>
</evidence>
<dbReference type="InterPro" id="IPR036388">
    <property type="entry name" value="WH-like_DNA-bd_sf"/>
</dbReference>
<dbReference type="Gene3D" id="1.10.10.10">
    <property type="entry name" value="Winged helix-like DNA-binding domain superfamily/Winged helix DNA-binding domain"/>
    <property type="match status" value="1"/>
</dbReference>
<evidence type="ECO:0000256" key="2">
    <source>
        <dbReference type="ARBA" id="ARBA00023015"/>
    </source>
</evidence>
<dbReference type="InterPro" id="IPR000847">
    <property type="entry name" value="LysR_HTH_N"/>
</dbReference>
<evidence type="ECO:0000256" key="5">
    <source>
        <dbReference type="SAM" id="MobiDB-lite"/>
    </source>
</evidence>
<dbReference type="RefSeq" id="WP_387252913.1">
    <property type="nucleotide sequence ID" value="NZ_JBIALX010000008.1"/>
</dbReference>
<keyword evidence="2" id="KW-0805">Transcription regulation</keyword>
<dbReference type="PANTHER" id="PTHR30126:SF5">
    <property type="entry name" value="HTH-TYPE TRANSCRIPTIONAL ACTIVATOR CMPR"/>
    <property type="match status" value="1"/>
</dbReference>
<accession>A0ABW6NMN6</accession>
<feature type="domain" description="HTH lysR-type" evidence="6">
    <location>
        <begin position="9"/>
        <end position="61"/>
    </location>
</feature>
<name>A0ABW6NMN6_9NOCA</name>
<feature type="compositionally biased region" description="Low complexity" evidence="5">
    <location>
        <begin position="299"/>
        <end position="314"/>
    </location>
</feature>
<comment type="caution">
    <text evidence="7">The sequence shown here is derived from an EMBL/GenBank/DDBJ whole genome shotgun (WGS) entry which is preliminary data.</text>
</comment>
<reference evidence="7 8" key="1">
    <citation type="submission" date="2024-10" db="EMBL/GenBank/DDBJ databases">
        <title>The Natural Products Discovery Center: Release of the First 8490 Sequenced Strains for Exploring Actinobacteria Biosynthetic Diversity.</title>
        <authorList>
            <person name="Kalkreuter E."/>
            <person name="Kautsar S.A."/>
            <person name="Yang D."/>
            <person name="Bader C.D."/>
            <person name="Teijaro C.N."/>
            <person name="Fluegel L."/>
            <person name="Davis C.M."/>
            <person name="Simpson J.R."/>
            <person name="Lauterbach L."/>
            <person name="Steele A.D."/>
            <person name="Gui C."/>
            <person name="Meng S."/>
            <person name="Li G."/>
            <person name="Viehrig K."/>
            <person name="Ye F."/>
            <person name="Su P."/>
            <person name="Kiefer A.F."/>
            <person name="Nichols A."/>
            <person name="Cepeda A.J."/>
            <person name="Yan W."/>
            <person name="Fan B."/>
            <person name="Jiang Y."/>
            <person name="Adhikari A."/>
            <person name="Zheng C.-J."/>
            <person name="Schuster L."/>
            <person name="Cowan T.M."/>
            <person name="Smanski M.J."/>
            <person name="Chevrette M.G."/>
            <person name="De Carvalho L.P.S."/>
            <person name="Shen B."/>
        </authorList>
    </citation>
    <scope>NUCLEOTIDE SEQUENCE [LARGE SCALE GENOMIC DNA]</scope>
    <source>
        <strain evidence="7 8">NPDC004550</strain>
    </source>
</reference>
<protein>
    <submittedName>
        <fullName evidence="7">LysR family transcriptional regulator</fullName>
    </submittedName>
</protein>
<dbReference type="InterPro" id="IPR036390">
    <property type="entry name" value="WH_DNA-bd_sf"/>
</dbReference>
<keyword evidence="3" id="KW-0238">DNA-binding</keyword>
<dbReference type="PANTHER" id="PTHR30126">
    <property type="entry name" value="HTH-TYPE TRANSCRIPTIONAL REGULATOR"/>
    <property type="match status" value="1"/>
</dbReference>
<dbReference type="InterPro" id="IPR005119">
    <property type="entry name" value="LysR_subst-bd"/>
</dbReference>
<comment type="similarity">
    <text evidence="1">Belongs to the LysR transcriptional regulatory family.</text>
</comment>
<sequence>MGTVSAVRMETFLAVARHNSIRRAAAQLHITEAAASAAVAHIEKQLGAKLIAKSGRGIALTEAGRVYAEYCRSILGLMKEAHAAVRRAETGRLRIGVVATAGEYVLLRLLVSFRDRYPEIELGLSIHPRDLLFVELLHHETDLVIAGRPPRDTGLVVRARRPSRLVVVGAPGRGHDPRTTTWLLRGPGSGTRDTTLALLDRLQIRPPALTLGTHGAVLAAAREGLGITLIHSDAVEADVAQGNLVVVPVEGTPLDRPWHAVTTGTPTPAARLFVAHMVDPARVGDRAFQPITDHPTGPLPTISAASATAPAAKPDSPPRHSGTVRHVSPPPEP</sequence>
<keyword evidence="4" id="KW-0804">Transcription</keyword>
<proteinExistence type="inferred from homology"/>
<evidence type="ECO:0000313" key="7">
    <source>
        <dbReference type="EMBL" id="MFF0456002.1"/>
    </source>
</evidence>
<dbReference type="SUPFAM" id="SSF46785">
    <property type="entry name" value="Winged helix' DNA-binding domain"/>
    <property type="match status" value="1"/>
</dbReference>
<dbReference type="SUPFAM" id="SSF53850">
    <property type="entry name" value="Periplasmic binding protein-like II"/>
    <property type="match status" value="1"/>
</dbReference>
<dbReference type="Gene3D" id="3.40.190.10">
    <property type="entry name" value="Periplasmic binding protein-like II"/>
    <property type="match status" value="2"/>
</dbReference>
<dbReference type="PROSITE" id="PS50931">
    <property type="entry name" value="HTH_LYSR"/>
    <property type="match status" value="1"/>
</dbReference>
<keyword evidence="8" id="KW-1185">Reference proteome</keyword>
<feature type="region of interest" description="Disordered" evidence="5">
    <location>
        <begin position="287"/>
        <end position="333"/>
    </location>
</feature>
<evidence type="ECO:0000256" key="1">
    <source>
        <dbReference type="ARBA" id="ARBA00009437"/>
    </source>
</evidence>